<keyword evidence="5" id="KW-0067">ATP-binding</keyword>
<feature type="region of interest" description="Disordered" evidence="7">
    <location>
        <begin position="142"/>
        <end position="167"/>
    </location>
</feature>
<dbReference type="Gene3D" id="3.40.50.300">
    <property type="entry name" value="P-loop containing nucleotide triphosphate hydrolases"/>
    <property type="match status" value="1"/>
</dbReference>
<keyword evidence="12" id="KW-1185">Reference proteome</keyword>
<dbReference type="InterPro" id="IPR001650">
    <property type="entry name" value="Helicase_C-like"/>
</dbReference>
<feature type="compositionally biased region" description="Basic and acidic residues" evidence="7">
    <location>
        <begin position="58"/>
        <end position="70"/>
    </location>
</feature>
<keyword evidence="6" id="KW-0479">Metal-binding</keyword>
<dbReference type="GO" id="GO:0005524">
    <property type="term" value="F:ATP binding"/>
    <property type="evidence" value="ECO:0007669"/>
    <property type="project" value="UniProtKB-KW"/>
</dbReference>
<dbReference type="PROSITE" id="PS51194">
    <property type="entry name" value="HELICASE_CTER"/>
    <property type="match status" value="1"/>
</dbReference>
<dbReference type="Proteomes" id="UP000245942">
    <property type="component" value="Unassembled WGS sequence"/>
</dbReference>
<feature type="region of interest" description="Disordered" evidence="7">
    <location>
        <begin position="505"/>
        <end position="529"/>
    </location>
</feature>
<feature type="compositionally biased region" description="Basic residues" evidence="7">
    <location>
        <begin position="511"/>
        <end position="523"/>
    </location>
</feature>
<feature type="domain" description="RING-type" evidence="8">
    <location>
        <begin position="913"/>
        <end position="983"/>
    </location>
</feature>
<comment type="similarity">
    <text evidence="1">Belongs to the SNF2/RAD54 helicase family.</text>
</comment>
<evidence type="ECO:0000256" key="4">
    <source>
        <dbReference type="ARBA" id="ARBA00022806"/>
    </source>
</evidence>
<name>A0A316UAP1_9BASI</name>
<evidence type="ECO:0000259" key="10">
    <source>
        <dbReference type="PROSITE" id="PS51194"/>
    </source>
</evidence>
<keyword evidence="3" id="KW-0378">Hydrolase</keyword>
<evidence type="ECO:0000256" key="3">
    <source>
        <dbReference type="ARBA" id="ARBA00022801"/>
    </source>
</evidence>
<dbReference type="Gene3D" id="3.30.40.10">
    <property type="entry name" value="Zinc/RING finger domain, C3HC4 (zinc finger)"/>
    <property type="match status" value="1"/>
</dbReference>
<dbReference type="PANTHER" id="PTHR45626">
    <property type="entry name" value="TRANSCRIPTION TERMINATION FACTOR 2-RELATED"/>
    <property type="match status" value="1"/>
</dbReference>
<feature type="region of interest" description="Disordered" evidence="7">
    <location>
        <begin position="1241"/>
        <end position="1272"/>
    </location>
</feature>
<dbReference type="AlphaFoldDB" id="A0A316UAP1"/>
<dbReference type="GO" id="GO:0008270">
    <property type="term" value="F:zinc ion binding"/>
    <property type="evidence" value="ECO:0007669"/>
    <property type="project" value="UniProtKB-KW"/>
</dbReference>
<dbReference type="SMART" id="SM00184">
    <property type="entry name" value="RING"/>
    <property type="match status" value="1"/>
</dbReference>
<dbReference type="PANTHER" id="PTHR45626:SF52">
    <property type="entry name" value="SINGLE-STRANDED DNA-DEPENDENT ATPASE (EUROFUNG)"/>
    <property type="match status" value="1"/>
</dbReference>
<feature type="compositionally biased region" description="Acidic residues" evidence="7">
    <location>
        <begin position="620"/>
        <end position="634"/>
    </location>
</feature>
<dbReference type="Pfam" id="PF00176">
    <property type="entry name" value="SNF2-rel_dom"/>
    <property type="match status" value="1"/>
</dbReference>
<feature type="compositionally biased region" description="Polar residues" evidence="7">
    <location>
        <begin position="146"/>
        <end position="155"/>
    </location>
</feature>
<evidence type="ECO:0000256" key="7">
    <source>
        <dbReference type="SAM" id="MobiDB-lite"/>
    </source>
</evidence>
<dbReference type="RefSeq" id="XP_025348643.1">
    <property type="nucleotide sequence ID" value="XM_025490883.1"/>
</dbReference>
<dbReference type="OrthoDB" id="448448at2759"/>
<evidence type="ECO:0000313" key="12">
    <source>
        <dbReference type="Proteomes" id="UP000245942"/>
    </source>
</evidence>
<dbReference type="InterPro" id="IPR013083">
    <property type="entry name" value="Znf_RING/FYVE/PHD"/>
</dbReference>
<protein>
    <submittedName>
        <fullName evidence="11">Uncharacterized protein</fullName>
    </submittedName>
</protein>
<reference evidence="11 12" key="1">
    <citation type="journal article" date="2018" name="Mol. Biol. Evol.">
        <title>Broad Genomic Sampling Reveals a Smut Pathogenic Ancestry of the Fungal Clade Ustilaginomycotina.</title>
        <authorList>
            <person name="Kijpornyongpan T."/>
            <person name="Mondo S.J."/>
            <person name="Barry K."/>
            <person name="Sandor L."/>
            <person name="Lee J."/>
            <person name="Lipzen A."/>
            <person name="Pangilinan J."/>
            <person name="LaButti K."/>
            <person name="Hainaut M."/>
            <person name="Henrissat B."/>
            <person name="Grigoriev I.V."/>
            <person name="Spatafora J.W."/>
            <person name="Aime M.C."/>
        </authorList>
    </citation>
    <scope>NUCLEOTIDE SEQUENCE [LARGE SCALE GENOMIC DNA]</scope>
    <source>
        <strain evidence="11 12">MCA 4718</strain>
    </source>
</reference>
<feature type="region of interest" description="Disordered" evidence="7">
    <location>
        <begin position="1007"/>
        <end position="1032"/>
    </location>
</feature>
<gene>
    <name evidence="11" type="ORF">BCV69DRAFT_269201</name>
</gene>
<evidence type="ECO:0000259" key="8">
    <source>
        <dbReference type="PROSITE" id="PS50089"/>
    </source>
</evidence>
<sequence length="1272" mass="141290">MVGGSGARVPNRFLNAKGEFVKGEQSSGGSGGRDRPNSIDLTLDDSRSDEDDEPEVTAVRKSDIESDEIKNNGPVCLGSISAIVLCMMGMPEPIKTRGPAATHPSLDKDPAWAKDNWPGASRWPLQPGYRPVSIRMRYPRKPNHQAARTTGNWSHGGQAPQHHQGKPELEASAILSPMANIERQRKAGYPEDRISRTPHILEPFGNMGDRYTAVLQPLLEARQINCEARCRMVSAEKTANFLFPIDLLIFTVRPLAKYVAERLSMAGIYLEVPPPEQFSPTDYEGEPPLLNLHANSAVRDNNLGRHRYGPSMILGGAGGGGGSGYGTVQTREMTDEERKKQLESVYDTLVSGEDLEMAETSELVSSELFPHQRQAVTFLLERERGRSFEEPDLPKDGNVSLWQPIKSRVDGTIRLYRNIVTQHEQPEEPKICRGAILADDMGLGKTITVIATLASTLKEAKDFERSFRGPSRGIKELLNSNGKRAAQNNAEDGDDTLADIASQLQGGGAAKKGKAPAEKKKKIGKQEAQRNELEKAQIENIDIRSRATLIVCPLSIVSNWEEQIKEHWKASSRPKVYIYHGSSRSTSPAEIADHDIVMTTYATLASEFANQRIWTTGDAASEDEGSATEDDDSDFAMLDENGRALPSNGKQKKAEDTKGGRKKRKRPRGKEAINPLQRIEWFRIVLDEAHTIKEARTMQCRAVCNLSAQRRLSLTGTPVQNRLDDLYSQIKFIRLEPFSDRKVWDQHCGQRQKKSSLVQRSNASQKNEPLEQVALVKVQTIMKFLTLRRTKDSKKANGEPILQLPPKNTRLAEIFFDEREQTKYKDLHARYKEDFEEMQAAGSVGTNYATILQEISNLRMCCDHPGLVDSSKDLKRLREGDEDLSSAIKRDGITRERAAKLFDIFSESSAAECGVCRCDLSRFSEDAAGGATALEEGGDDRIKPVMTKCCHLFCSSCFLKKAGPRWKNLKKLKAEELMNCPSCGVSLSILMDAILLEGGDVTSTVNSPRDAFNWSDDEDNGPGNKKLSSRHRDGFGADRNIDLDDRTELSSKIRFLLGDLIPFSACNPASMLYDPSAQQLLHCVPTKEQLASGEARESVCLATDQIDPTVYEPVKSIVFSQWTTMLDRIGKALHRAGISYVRLDGTMRRQERAVALEDFKSKKNVEVFLISLRAGGFGLNLVSACRAYIVEPAWNPALESQASDRIVRLGQTKPTIITKLIMKQSIEERMLELQKMKQDLANKVSEKRGKVDDKGDKHGDIRVLLGDGSAKA</sequence>
<dbReference type="SMART" id="SM00490">
    <property type="entry name" value="HELICc"/>
    <property type="match status" value="1"/>
</dbReference>
<dbReference type="SUPFAM" id="SSF52540">
    <property type="entry name" value="P-loop containing nucleoside triphosphate hydrolases"/>
    <property type="match status" value="2"/>
</dbReference>
<evidence type="ECO:0000313" key="11">
    <source>
        <dbReference type="EMBL" id="PWN21483.1"/>
    </source>
</evidence>
<dbReference type="SUPFAM" id="SSF57850">
    <property type="entry name" value="RING/U-box"/>
    <property type="match status" value="1"/>
</dbReference>
<dbReference type="GO" id="GO:0006281">
    <property type="term" value="P:DNA repair"/>
    <property type="evidence" value="ECO:0007669"/>
    <property type="project" value="TreeGrafter"/>
</dbReference>
<dbReference type="GO" id="GO:0016787">
    <property type="term" value="F:hydrolase activity"/>
    <property type="evidence" value="ECO:0007669"/>
    <property type="project" value="UniProtKB-KW"/>
</dbReference>
<evidence type="ECO:0000256" key="5">
    <source>
        <dbReference type="ARBA" id="ARBA00022840"/>
    </source>
</evidence>
<feature type="compositionally biased region" description="Basic and acidic residues" evidence="7">
    <location>
        <begin position="1241"/>
        <end position="1261"/>
    </location>
</feature>
<feature type="region of interest" description="Disordered" evidence="7">
    <location>
        <begin position="617"/>
        <end position="672"/>
    </location>
</feature>
<dbReference type="InterPro" id="IPR050628">
    <property type="entry name" value="SNF2_RAD54_helicase_TF"/>
</dbReference>
<dbReference type="GeneID" id="37012617"/>
<keyword evidence="4" id="KW-0347">Helicase</keyword>
<proteinExistence type="inferred from homology"/>
<feature type="domain" description="Helicase ATP-binding" evidence="9">
    <location>
        <begin position="426"/>
        <end position="736"/>
    </location>
</feature>
<dbReference type="CDD" id="cd18793">
    <property type="entry name" value="SF2_C_SNF"/>
    <property type="match status" value="1"/>
</dbReference>
<dbReference type="GO" id="GO:0005634">
    <property type="term" value="C:nucleus"/>
    <property type="evidence" value="ECO:0007669"/>
    <property type="project" value="TreeGrafter"/>
</dbReference>
<dbReference type="InterPro" id="IPR027417">
    <property type="entry name" value="P-loop_NTPase"/>
</dbReference>
<dbReference type="InterPro" id="IPR000330">
    <property type="entry name" value="SNF2_N"/>
</dbReference>
<dbReference type="PROSITE" id="PS51192">
    <property type="entry name" value="HELICASE_ATP_BIND_1"/>
    <property type="match status" value="1"/>
</dbReference>
<dbReference type="PROSITE" id="PS50089">
    <property type="entry name" value="ZF_RING_2"/>
    <property type="match status" value="1"/>
</dbReference>
<feature type="domain" description="Helicase C-terminal" evidence="10">
    <location>
        <begin position="1105"/>
        <end position="1255"/>
    </location>
</feature>
<organism evidence="11 12">
    <name type="scientific">Pseudomicrostroma glucosiphilum</name>
    <dbReference type="NCBI Taxonomy" id="1684307"/>
    <lineage>
        <taxon>Eukaryota</taxon>
        <taxon>Fungi</taxon>
        <taxon>Dikarya</taxon>
        <taxon>Basidiomycota</taxon>
        <taxon>Ustilaginomycotina</taxon>
        <taxon>Exobasidiomycetes</taxon>
        <taxon>Microstromatales</taxon>
        <taxon>Microstromatales incertae sedis</taxon>
        <taxon>Pseudomicrostroma</taxon>
    </lineage>
</organism>
<keyword evidence="2" id="KW-0547">Nucleotide-binding</keyword>
<evidence type="ECO:0000256" key="6">
    <source>
        <dbReference type="PROSITE-ProRule" id="PRU00175"/>
    </source>
</evidence>
<dbReference type="GO" id="GO:0004386">
    <property type="term" value="F:helicase activity"/>
    <property type="evidence" value="ECO:0007669"/>
    <property type="project" value="UniProtKB-KW"/>
</dbReference>
<accession>A0A316UAP1</accession>
<dbReference type="EMBL" id="KZ819325">
    <property type="protein sequence ID" value="PWN21483.1"/>
    <property type="molecule type" value="Genomic_DNA"/>
</dbReference>
<keyword evidence="6" id="KW-0862">Zinc</keyword>
<dbReference type="GO" id="GO:0008094">
    <property type="term" value="F:ATP-dependent activity, acting on DNA"/>
    <property type="evidence" value="ECO:0007669"/>
    <property type="project" value="TreeGrafter"/>
</dbReference>
<keyword evidence="6" id="KW-0863">Zinc-finger</keyword>
<evidence type="ECO:0000256" key="1">
    <source>
        <dbReference type="ARBA" id="ARBA00007025"/>
    </source>
</evidence>
<dbReference type="SMART" id="SM00487">
    <property type="entry name" value="DEXDc"/>
    <property type="match status" value="1"/>
</dbReference>
<dbReference type="InterPro" id="IPR038718">
    <property type="entry name" value="SNF2-like_sf"/>
</dbReference>
<dbReference type="Pfam" id="PF00271">
    <property type="entry name" value="Helicase_C"/>
    <property type="match status" value="1"/>
</dbReference>
<dbReference type="CDD" id="cd18008">
    <property type="entry name" value="DEXDc_SHPRH-like"/>
    <property type="match status" value="1"/>
</dbReference>
<dbReference type="InterPro" id="IPR001841">
    <property type="entry name" value="Znf_RING"/>
</dbReference>
<dbReference type="InterPro" id="IPR049730">
    <property type="entry name" value="SNF2/RAD54-like_C"/>
</dbReference>
<evidence type="ECO:0000256" key="2">
    <source>
        <dbReference type="ARBA" id="ARBA00022741"/>
    </source>
</evidence>
<evidence type="ECO:0000259" key="9">
    <source>
        <dbReference type="PROSITE" id="PS51192"/>
    </source>
</evidence>
<dbReference type="InterPro" id="IPR014001">
    <property type="entry name" value="Helicase_ATP-bd"/>
</dbReference>
<dbReference type="STRING" id="1684307.A0A316UAP1"/>
<dbReference type="Gene3D" id="3.40.50.10810">
    <property type="entry name" value="Tandem AAA-ATPase domain"/>
    <property type="match status" value="3"/>
</dbReference>
<feature type="region of interest" description="Disordered" evidence="7">
    <location>
        <begin position="1"/>
        <end position="72"/>
    </location>
</feature>